<dbReference type="SUPFAM" id="SSF51395">
    <property type="entry name" value="FMN-linked oxidoreductases"/>
    <property type="match status" value="1"/>
</dbReference>
<evidence type="ECO:0000313" key="10">
    <source>
        <dbReference type="Proteomes" id="UP000580856"/>
    </source>
</evidence>
<evidence type="ECO:0000256" key="6">
    <source>
        <dbReference type="PIRSR" id="PIRSR000138-1"/>
    </source>
</evidence>
<comment type="cofactor">
    <cofactor evidence="1">
        <name>FMN</name>
        <dbReference type="ChEBI" id="CHEBI:58210"/>
    </cofactor>
</comment>
<organism evidence="9 10">
    <name type="scientific">Desulfobaculum xiamenense</name>
    <dbReference type="NCBI Taxonomy" id="995050"/>
    <lineage>
        <taxon>Bacteria</taxon>
        <taxon>Pseudomonadati</taxon>
        <taxon>Thermodesulfobacteriota</taxon>
        <taxon>Desulfovibrionia</taxon>
        <taxon>Desulfovibrionales</taxon>
        <taxon>Desulfovibrionaceae</taxon>
        <taxon>Desulfobaculum</taxon>
    </lineage>
</organism>
<feature type="binding site" evidence="7">
    <location>
        <position position="239"/>
    </location>
    <ligand>
        <name>glyoxylate</name>
        <dbReference type="ChEBI" id="CHEBI:36655"/>
    </ligand>
</feature>
<dbReference type="Proteomes" id="UP000580856">
    <property type="component" value="Unassembled WGS sequence"/>
</dbReference>
<dbReference type="AlphaFoldDB" id="A0A846QSJ5"/>
<dbReference type="PIRSF" id="PIRSF000138">
    <property type="entry name" value="Al-hdrx_acd_dh"/>
    <property type="match status" value="1"/>
</dbReference>
<name>A0A846QSJ5_9BACT</name>
<evidence type="ECO:0000259" key="8">
    <source>
        <dbReference type="PROSITE" id="PS51349"/>
    </source>
</evidence>
<keyword evidence="3 7" id="KW-0288">FMN</keyword>
<feature type="binding site" evidence="7">
    <location>
        <position position="242"/>
    </location>
    <ligand>
        <name>glyoxylate</name>
        <dbReference type="ChEBI" id="CHEBI:36655"/>
    </ligand>
</feature>
<evidence type="ECO:0000256" key="2">
    <source>
        <dbReference type="ARBA" id="ARBA00022630"/>
    </source>
</evidence>
<dbReference type="PANTHER" id="PTHR10578:SF107">
    <property type="entry name" value="2-HYDROXYACID OXIDASE 1"/>
    <property type="match status" value="1"/>
</dbReference>
<feature type="binding site" evidence="7">
    <location>
        <position position="215"/>
    </location>
    <ligand>
        <name>FMN</name>
        <dbReference type="ChEBI" id="CHEBI:58210"/>
    </ligand>
</feature>
<feature type="domain" description="FMN hydroxy acid dehydrogenase" evidence="8">
    <location>
        <begin position="37"/>
        <end position="344"/>
    </location>
</feature>
<dbReference type="InterPro" id="IPR037396">
    <property type="entry name" value="FMN_HAD"/>
</dbReference>
<accession>A0A846QSJ5</accession>
<keyword evidence="10" id="KW-1185">Reference proteome</keyword>
<dbReference type="CDD" id="cd02809">
    <property type="entry name" value="alpha_hydroxyacid_oxid_FMN"/>
    <property type="match status" value="1"/>
</dbReference>
<dbReference type="GO" id="GO:0010181">
    <property type="term" value="F:FMN binding"/>
    <property type="evidence" value="ECO:0007669"/>
    <property type="project" value="InterPro"/>
</dbReference>
<feature type="binding site" evidence="7">
    <location>
        <position position="237"/>
    </location>
    <ligand>
        <name>FMN</name>
        <dbReference type="ChEBI" id="CHEBI:58210"/>
    </ligand>
</feature>
<gene>
    <name evidence="9" type="ORF">GGQ74_001817</name>
</gene>
<reference evidence="9 10" key="1">
    <citation type="submission" date="2020-03" db="EMBL/GenBank/DDBJ databases">
        <title>Genomic Encyclopedia of Type Strains, Phase IV (KMG-IV): sequencing the most valuable type-strain genomes for metagenomic binning, comparative biology and taxonomic classification.</title>
        <authorList>
            <person name="Goeker M."/>
        </authorList>
    </citation>
    <scope>NUCLEOTIDE SEQUENCE [LARGE SCALE GENOMIC DNA]</scope>
    <source>
        <strain evidence="9 10">DSM 24233</strain>
    </source>
</reference>
<dbReference type="InterPro" id="IPR013785">
    <property type="entry name" value="Aldolase_TIM"/>
</dbReference>
<evidence type="ECO:0000256" key="5">
    <source>
        <dbReference type="ARBA" id="ARBA00024042"/>
    </source>
</evidence>
<evidence type="ECO:0000256" key="7">
    <source>
        <dbReference type="PIRSR" id="PIRSR000138-2"/>
    </source>
</evidence>
<comment type="similarity">
    <text evidence="5">Belongs to the FMN-dependent alpha-hydroxy acid dehydrogenase family.</text>
</comment>
<dbReference type="InterPro" id="IPR000262">
    <property type="entry name" value="FMN-dep_DH"/>
</dbReference>
<evidence type="ECO:0000256" key="3">
    <source>
        <dbReference type="ARBA" id="ARBA00022643"/>
    </source>
</evidence>
<protein>
    <submittedName>
        <fullName evidence="9">Putative N-acetylmannosamine-6-phosphate epimerase</fullName>
    </submittedName>
</protein>
<sequence length="344" mass="35420">MEMKDVRARAREAMKGYCRVCPVCDGRACSGEVPGMGGLGTGSAFRANVTALAGVKLNMRLMHGAAQPDTATSALGLDFDIPVLAAPIGGVSFNMGGALSEDAYVDAILGGCRASGIVGCTGDGVPPFIIDAALGGIRKVDGHGIVFIKPWDGEELEQKLEAAFDTGARVFGMDVDAAGLITLRKMGRPVSPKTPEQLREIIAMVHAAGGKFILKGVMTVDEAELAITVGADAIVVSNHGGRVLDHTPGTAEVLPDIAEAVHGRICIIVDGGVRDGVDVLKMLALGADLVMIGRPFAVAAIGGGQEGVAAYVAALKAQLTQAMVLTGCANVAEADRRILYGFKR</sequence>
<dbReference type="Pfam" id="PF01070">
    <property type="entry name" value="FMN_dh"/>
    <property type="match status" value="2"/>
</dbReference>
<dbReference type="InterPro" id="IPR012133">
    <property type="entry name" value="Alpha-hydoxy_acid_DH_FMN"/>
</dbReference>
<feature type="binding site" evidence="7">
    <location>
        <begin position="270"/>
        <end position="274"/>
    </location>
    <ligand>
        <name>FMN</name>
        <dbReference type="ChEBI" id="CHEBI:58210"/>
    </ligand>
</feature>
<feature type="active site" description="Proton acceptor" evidence="6">
    <location>
        <position position="239"/>
    </location>
</feature>
<dbReference type="PROSITE" id="PS51349">
    <property type="entry name" value="FMN_HYDROXY_ACID_DH_2"/>
    <property type="match status" value="1"/>
</dbReference>
<dbReference type="Gene3D" id="3.20.20.70">
    <property type="entry name" value="Aldolase class I"/>
    <property type="match status" value="1"/>
</dbReference>
<evidence type="ECO:0000313" key="9">
    <source>
        <dbReference type="EMBL" id="NJB68144.1"/>
    </source>
</evidence>
<feature type="binding site" evidence="7">
    <location>
        <begin position="293"/>
        <end position="294"/>
    </location>
    <ligand>
        <name>FMN</name>
        <dbReference type="ChEBI" id="CHEBI:58210"/>
    </ligand>
</feature>
<keyword evidence="4" id="KW-0560">Oxidoreductase</keyword>
<dbReference type="GO" id="GO:0016491">
    <property type="term" value="F:oxidoreductase activity"/>
    <property type="evidence" value="ECO:0007669"/>
    <property type="project" value="UniProtKB-KW"/>
</dbReference>
<keyword evidence="2 7" id="KW-0285">Flavoprotein</keyword>
<evidence type="ECO:0000256" key="4">
    <source>
        <dbReference type="ARBA" id="ARBA00023002"/>
    </source>
</evidence>
<dbReference type="EMBL" id="JAATJA010000002">
    <property type="protein sequence ID" value="NJB68144.1"/>
    <property type="molecule type" value="Genomic_DNA"/>
</dbReference>
<comment type="caution">
    <text evidence="9">The sequence shown here is derived from an EMBL/GenBank/DDBJ whole genome shotgun (WGS) entry which is preliminary data.</text>
</comment>
<evidence type="ECO:0000256" key="1">
    <source>
        <dbReference type="ARBA" id="ARBA00001917"/>
    </source>
</evidence>
<proteinExistence type="inferred from homology"/>
<dbReference type="PANTHER" id="PTHR10578">
    <property type="entry name" value="S -2-HYDROXY-ACID OXIDASE-RELATED"/>
    <property type="match status" value="1"/>
</dbReference>